<feature type="compositionally biased region" description="Low complexity" evidence="1">
    <location>
        <begin position="190"/>
        <end position="218"/>
    </location>
</feature>
<evidence type="ECO:0000313" key="2">
    <source>
        <dbReference type="EMBL" id="CDO57062.1"/>
    </source>
</evidence>
<feature type="region of interest" description="Disordered" evidence="1">
    <location>
        <begin position="19"/>
        <end position="44"/>
    </location>
</feature>
<proteinExistence type="predicted"/>
<name>A0A0J9XI85_GEOCN</name>
<organism evidence="2 3">
    <name type="scientific">Geotrichum candidum</name>
    <name type="common">Oospora lactis</name>
    <name type="synonym">Dipodascus geotrichum</name>
    <dbReference type="NCBI Taxonomy" id="1173061"/>
    <lineage>
        <taxon>Eukaryota</taxon>
        <taxon>Fungi</taxon>
        <taxon>Dikarya</taxon>
        <taxon>Ascomycota</taxon>
        <taxon>Saccharomycotina</taxon>
        <taxon>Dipodascomycetes</taxon>
        <taxon>Dipodascales</taxon>
        <taxon>Dipodascaceae</taxon>
        <taxon>Geotrichum</taxon>
    </lineage>
</organism>
<sequence length="516" mass="56402">MFTMSSFLGVTQFSFRSHRRSSAKSKRREPSSSNNSSDTNIPITSTAATFPADTLLDDLENLVQCNTPLAFDNDIYTEQQSQELQQNPDLHDVSAAPVPEIVPIFHPNEVLLQRFPNKTSFKRPSEIRLHKAHNPSANSTNSNDAGKAPRRNRAGTQPQPYTSSQPQLTTTRRFRSSSLIEHLTRISSRNSANNDYSSSNDLSNDETTTTSLTNITNNAPLSSLSGSHTQANTSNGSPTATTRTTTATPAVMSEVSQQYLTRNCVPGTLYVTTERLLFVPNSTSSTAPGSVQFDILISAIDTMKAVQSDAGQWYFLCYEGSYVCTIPFKTNARARSFLKLIANIRFEQMVRRSLPPKYTLPAGGERECGCVAAAASRDVYSVMCGVCAGADNADWDGEDERLPTYSESEEAVRQYLISLGLLAENTPFDRQNSPYDIISLLAQACSPPNRDLESAGSGGAYPRRNSAPETPASASGGRTPGGRRASVPQPRARNLQRRTGIYAAEEHVYTVPLVWI</sequence>
<dbReference type="AlphaFoldDB" id="A0A0J9XI85"/>
<feature type="compositionally biased region" description="Polar residues" evidence="1">
    <location>
        <begin position="34"/>
        <end position="44"/>
    </location>
</feature>
<feature type="compositionally biased region" description="Polar residues" evidence="1">
    <location>
        <begin position="135"/>
        <end position="144"/>
    </location>
</feature>
<gene>
    <name evidence="2" type="ORF">BN980_GECA18s01775g</name>
</gene>
<comment type="caution">
    <text evidence="2">The sequence shown here is derived from an EMBL/GenBank/DDBJ whole genome shotgun (WGS) entry which is preliminary data.</text>
</comment>
<keyword evidence="3" id="KW-1185">Reference proteome</keyword>
<evidence type="ECO:0000256" key="1">
    <source>
        <dbReference type="SAM" id="MobiDB-lite"/>
    </source>
</evidence>
<dbReference type="EMBL" id="CCBN010000018">
    <property type="protein sequence ID" value="CDO57062.1"/>
    <property type="molecule type" value="Genomic_DNA"/>
</dbReference>
<feature type="region of interest" description="Disordered" evidence="1">
    <location>
        <begin position="128"/>
        <end position="174"/>
    </location>
</feature>
<feature type="compositionally biased region" description="Low complexity" evidence="1">
    <location>
        <begin position="156"/>
        <end position="171"/>
    </location>
</feature>
<feature type="region of interest" description="Disordered" evidence="1">
    <location>
        <begin position="449"/>
        <end position="494"/>
    </location>
</feature>
<reference evidence="2" key="1">
    <citation type="submission" date="2014-03" db="EMBL/GenBank/DDBJ databases">
        <authorList>
            <person name="Casaregola S."/>
        </authorList>
    </citation>
    <scope>NUCLEOTIDE SEQUENCE [LARGE SCALE GENOMIC DNA]</scope>
    <source>
        <strain evidence="2">CLIB 918</strain>
    </source>
</reference>
<feature type="region of interest" description="Disordered" evidence="1">
    <location>
        <begin position="190"/>
        <end position="249"/>
    </location>
</feature>
<accession>A0A0J9XI85</accession>
<evidence type="ECO:0000313" key="3">
    <source>
        <dbReference type="Proteomes" id="UP000242525"/>
    </source>
</evidence>
<dbReference type="Proteomes" id="UP000242525">
    <property type="component" value="Unassembled WGS sequence"/>
</dbReference>
<feature type="compositionally biased region" description="Polar residues" evidence="1">
    <location>
        <begin position="219"/>
        <end position="237"/>
    </location>
</feature>
<feature type="compositionally biased region" description="Low complexity" evidence="1">
    <location>
        <begin position="238"/>
        <end position="249"/>
    </location>
</feature>
<protein>
    <submittedName>
        <fullName evidence="2">Similar to Yarrowia lipolytica YALI0F00704p [Yarrowia lipolytica CLIB 122]</fullName>
    </submittedName>
</protein>
<dbReference type="OrthoDB" id="4089796at2759"/>